<name>A0A5B0SGN4_PUCGR</name>
<dbReference type="AlphaFoldDB" id="A0A5B0SGN4"/>
<dbReference type="Proteomes" id="UP000325313">
    <property type="component" value="Unassembled WGS sequence"/>
</dbReference>
<comment type="caution">
    <text evidence="1">The sequence shown here is derived from an EMBL/GenBank/DDBJ whole genome shotgun (WGS) entry which is preliminary data.</text>
</comment>
<proteinExistence type="predicted"/>
<accession>A0A5B0SGN4</accession>
<sequence>MRASVSHHIGRLSHRIARIVITDAEYRHRIDFPMRCPIPGLRCRCYRQGDLSHRIALFHR</sequence>
<protein>
    <submittedName>
        <fullName evidence="1">Uncharacterized protein</fullName>
    </submittedName>
</protein>
<evidence type="ECO:0000313" key="1">
    <source>
        <dbReference type="EMBL" id="KAA1136920.1"/>
    </source>
</evidence>
<reference evidence="1 2" key="1">
    <citation type="submission" date="2019-05" db="EMBL/GenBank/DDBJ databases">
        <title>Emergence of the Ug99 lineage of the wheat stem rust pathogen through somatic hybridization.</title>
        <authorList>
            <person name="Li F."/>
            <person name="Upadhyaya N.M."/>
            <person name="Sperschneider J."/>
            <person name="Matny O."/>
            <person name="Nguyen-Phuc H."/>
            <person name="Mago R."/>
            <person name="Raley C."/>
            <person name="Miller M.E."/>
            <person name="Silverstein K.A.T."/>
            <person name="Henningsen E."/>
            <person name="Hirsch C.D."/>
            <person name="Visser B."/>
            <person name="Pretorius Z.A."/>
            <person name="Steffenson B.J."/>
            <person name="Schwessinger B."/>
            <person name="Dodds P.N."/>
            <person name="Figueroa M."/>
        </authorList>
    </citation>
    <scope>NUCLEOTIDE SEQUENCE [LARGE SCALE GENOMIC DNA]</scope>
    <source>
        <strain evidence="1 2">Ug99</strain>
    </source>
</reference>
<organism evidence="1 2">
    <name type="scientific">Puccinia graminis f. sp. tritici</name>
    <dbReference type="NCBI Taxonomy" id="56615"/>
    <lineage>
        <taxon>Eukaryota</taxon>
        <taxon>Fungi</taxon>
        <taxon>Dikarya</taxon>
        <taxon>Basidiomycota</taxon>
        <taxon>Pucciniomycotina</taxon>
        <taxon>Pucciniomycetes</taxon>
        <taxon>Pucciniales</taxon>
        <taxon>Pucciniaceae</taxon>
        <taxon>Puccinia</taxon>
    </lineage>
</organism>
<evidence type="ECO:0000313" key="2">
    <source>
        <dbReference type="Proteomes" id="UP000325313"/>
    </source>
</evidence>
<dbReference type="EMBL" id="VDEP01000015">
    <property type="protein sequence ID" value="KAA1136920.1"/>
    <property type="molecule type" value="Genomic_DNA"/>
</dbReference>
<gene>
    <name evidence="1" type="ORF">PGTUg99_004917</name>
</gene>